<dbReference type="PANTHER" id="PTHR21610">
    <property type="entry name" value="VON WILLEBRAND FACTOR A DOMAIN-CONTAINING PROTEIN 8"/>
    <property type="match status" value="1"/>
</dbReference>
<dbReference type="InterPro" id="IPR011704">
    <property type="entry name" value="ATPase_dyneun-rel_AAA"/>
</dbReference>
<dbReference type="InParanoid" id="T1FE15"/>
<dbReference type="InterPro" id="IPR039891">
    <property type="entry name" value="VWA8"/>
</dbReference>
<dbReference type="Gene3D" id="3.40.50.300">
    <property type="entry name" value="P-loop containing nucleotide triphosphate hydrolases"/>
    <property type="match status" value="1"/>
</dbReference>
<proteinExistence type="predicted"/>
<organism evidence="3 4">
    <name type="scientific">Helobdella robusta</name>
    <name type="common">Californian leech</name>
    <dbReference type="NCBI Taxonomy" id="6412"/>
    <lineage>
        <taxon>Eukaryota</taxon>
        <taxon>Metazoa</taxon>
        <taxon>Spiralia</taxon>
        <taxon>Lophotrochozoa</taxon>
        <taxon>Annelida</taxon>
        <taxon>Clitellata</taxon>
        <taxon>Hirudinea</taxon>
        <taxon>Rhynchobdellida</taxon>
        <taxon>Glossiphoniidae</taxon>
        <taxon>Helobdella</taxon>
    </lineage>
</organism>
<accession>T1FE15</accession>
<dbReference type="EnsemblMetazoa" id="HelroT179006">
    <property type="protein sequence ID" value="HelroP179006"/>
    <property type="gene ID" value="HelroG179006"/>
</dbReference>
<dbReference type="KEGG" id="hro:HELRODRAFT_179006"/>
<reference evidence="3" key="3">
    <citation type="submission" date="2015-06" db="UniProtKB">
        <authorList>
            <consortium name="EnsemblMetazoa"/>
        </authorList>
    </citation>
    <scope>IDENTIFICATION</scope>
</reference>
<evidence type="ECO:0000313" key="2">
    <source>
        <dbReference type="EMBL" id="ESN95820.1"/>
    </source>
</evidence>
<evidence type="ECO:0000259" key="1">
    <source>
        <dbReference type="Pfam" id="PF07728"/>
    </source>
</evidence>
<dbReference type="STRING" id="6412.T1FE15"/>
<name>T1FE15_HELRO</name>
<dbReference type="OrthoDB" id="5186at2759"/>
<dbReference type="Pfam" id="PF07728">
    <property type="entry name" value="AAA_5"/>
    <property type="match status" value="1"/>
</dbReference>
<dbReference type="GeneID" id="20207064"/>
<dbReference type="HOGENOM" id="CLU_872319_0_0_1"/>
<evidence type="ECO:0000313" key="4">
    <source>
        <dbReference type="Proteomes" id="UP000015101"/>
    </source>
</evidence>
<dbReference type="RefSeq" id="XP_009026115.1">
    <property type="nucleotide sequence ID" value="XM_009027867.1"/>
</dbReference>
<dbReference type="GO" id="GO:0005524">
    <property type="term" value="F:ATP binding"/>
    <property type="evidence" value="ECO:0007669"/>
    <property type="project" value="InterPro"/>
</dbReference>
<dbReference type="GO" id="GO:0016887">
    <property type="term" value="F:ATP hydrolysis activity"/>
    <property type="evidence" value="ECO:0007669"/>
    <property type="project" value="InterPro"/>
</dbReference>
<dbReference type="InterPro" id="IPR027417">
    <property type="entry name" value="P-loop_NTPase"/>
</dbReference>
<sequence>MPPSEPESLSQTTLSHLRWIMQKDLLGQDVFLIGPPGSFRRNLAMMYLEVVGRECEYISLSRDVTDNDLKQRREITRGSAVYVDQFCRDIDANQVRESDKEKVKEIEKERVRESEKERVRCAVRAAIEGRVLILEGIEKAERNVLPVLNNLLENREMQLDDGRFLMAADRYDRLLKENTPDQLESLKLVRVDPNFRVIALGLPVPRYRGNPLDPPLRSRFQARDVHSWENLELLKRNMSANIPLDVLTRMLSVGLALTTTDSRNSGLPDFPVDNLACIPHILRQAPDFDQLKMFKMMYPYTCMLNKEGQNIKQIRTERI</sequence>
<dbReference type="EMBL" id="AMQM01006693">
    <property type="status" value="NOT_ANNOTATED_CDS"/>
    <property type="molecule type" value="Genomic_DNA"/>
</dbReference>
<reference evidence="2 4" key="2">
    <citation type="journal article" date="2013" name="Nature">
        <title>Insights into bilaterian evolution from three spiralian genomes.</title>
        <authorList>
            <person name="Simakov O."/>
            <person name="Marletaz F."/>
            <person name="Cho S.J."/>
            <person name="Edsinger-Gonzales E."/>
            <person name="Havlak P."/>
            <person name="Hellsten U."/>
            <person name="Kuo D.H."/>
            <person name="Larsson T."/>
            <person name="Lv J."/>
            <person name="Arendt D."/>
            <person name="Savage R."/>
            <person name="Osoegawa K."/>
            <person name="de Jong P."/>
            <person name="Grimwood J."/>
            <person name="Chapman J.A."/>
            <person name="Shapiro H."/>
            <person name="Aerts A."/>
            <person name="Otillar R.P."/>
            <person name="Terry A.Y."/>
            <person name="Boore J.L."/>
            <person name="Grigoriev I.V."/>
            <person name="Lindberg D.R."/>
            <person name="Seaver E.C."/>
            <person name="Weisblat D.A."/>
            <person name="Putnam N.H."/>
            <person name="Rokhsar D.S."/>
        </authorList>
    </citation>
    <scope>NUCLEOTIDE SEQUENCE</scope>
</reference>
<dbReference type="Proteomes" id="UP000015101">
    <property type="component" value="Unassembled WGS sequence"/>
</dbReference>
<dbReference type="OMA" id="RECEYIS"/>
<feature type="domain" description="ATPase dynein-related AAA" evidence="1">
    <location>
        <begin position="29"/>
        <end position="220"/>
    </location>
</feature>
<reference evidence="4" key="1">
    <citation type="submission" date="2012-12" db="EMBL/GenBank/DDBJ databases">
        <authorList>
            <person name="Hellsten U."/>
            <person name="Grimwood J."/>
            <person name="Chapman J.A."/>
            <person name="Shapiro H."/>
            <person name="Aerts A."/>
            <person name="Otillar R.P."/>
            <person name="Terry A.Y."/>
            <person name="Boore J.L."/>
            <person name="Simakov O."/>
            <person name="Marletaz F."/>
            <person name="Cho S.-J."/>
            <person name="Edsinger-Gonzales E."/>
            <person name="Havlak P."/>
            <person name="Kuo D.-H."/>
            <person name="Larsson T."/>
            <person name="Lv J."/>
            <person name="Arendt D."/>
            <person name="Savage R."/>
            <person name="Osoegawa K."/>
            <person name="de Jong P."/>
            <person name="Lindberg D.R."/>
            <person name="Seaver E.C."/>
            <person name="Weisblat D.A."/>
            <person name="Putnam N.H."/>
            <person name="Grigoriev I.V."/>
            <person name="Rokhsar D.S."/>
        </authorList>
    </citation>
    <scope>NUCLEOTIDE SEQUENCE</scope>
</reference>
<evidence type="ECO:0000313" key="3">
    <source>
        <dbReference type="EnsemblMetazoa" id="HelroP179006"/>
    </source>
</evidence>
<protein>
    <recommendedName>
        <fullName evidence="1">ATPase dynein-related AAA domain-containing protein</fullName>
    </recommendedName>
</protein>
<gene>
    <name evidence="3" type="primary">20207064</name>
    <name evidence="2" type="ORF">HELRODRAFT_179006</name>
</gene>
<dbReference type="PANTHER" id="PTHR21610:SF9">
    <property type="entry name" value="VON WILLEBRAND FACTOR A DOMAIN-CONTAINING PROTEIN 8"/>
    <property type="match status" value="1"/>
</dbReference>
<dbReference type="AlphaFoldDB" id="T1FE15"/>
<dbReference type="EMBL" id="KB097502">
    <property type="protein sequence ID" value="ESN95820.1"/>
    <property type="molecule type" value="Genomic_DNA"/>
</dbReference>
<dbReference type="CTD" id="20207064"/>
<keyword evidence="4" id="KW-1185">Reference proteome</keyword>
<dbReference type="eggNOG" id="KOG1808">
    <property type="taxonomic scope" value="Eukaryota"/>
</dbReference>
<dbReference type="SUPFAM" id="SSF52540">
    <property type="entry name" value="P-loop containing nucleoside triphosphate hydrolases"/>
    <property type="match status" value="1"/>
</dbReference>